<protein>
    <recommendedName>
        <fullName evidence="3">Homing endonuclease LAGLIDADG domain-containing protein</fullName>
    </recommendedName>
</protein>
<reference evidence="2" key="1">
    <citation type="journal article" date="2015" name="Nature">
        <title>Complex archaea that bridge the gap between prokaryotes and eukaryotes.</title>
        <authorList>
            <person name="Spang A."/>
            <person name="Saw J.H."/>
            <person name="Jorgensen S.L."/>
            <person name="Zaremba-Niedzwiedzka K."/>
            <person name="Martijn J."/>
            <person name="Lind A.E."/>
            <person name="van Eijk R."/>
            <person name="Schleper C."/>
            <person name="Guy L."/>
            <person name="Ettema T.J."/>
        </authorList>
    </citation>
    <scope>NUCLEOTIDE SEQUENCE</scope>
</reference>
<comment type="caution">
    <text evidence="2">The sequence shown here is derived from an EMBL/GenBank/DDBJ whole genome shotgun (WGS) entry which is preliminary data.</text>
</comment>
<evidence type="ECO:0008006" key="3">
    <source>
        <dbReference type="Google" id="ProtNLM"/>
    </source>
</evidence>
<evidence type="ECO:0000313" key="2">
    <source>
        <dbReference type="EMBL" id="KKL47428.1"/>
    </source>
</evidence>
<organism evidence="2">
    <name type="scientific">marine sediment metagenome</name>
    <dbReference type="NCBI Taxonomy" id="412755"/>
    <lineage>
        <taxon>unclassified sequences</taxon>
        <taxon>metagenomes</taxon>
        <taxon>ecological metagenomes</taxon>
    </lineage>
</organism>
<dbReference type="EMBL" id="LAZR01033669">
    <property type="protein sequence ID" value="KKL47428.1"/>
    <property type="molecule type" value="Genomic_DNA"/>
</dbReference>
<dbReference type="EMBL" id="LAZR01044752">
    <property type="protein sequence ID" value="KKL03877.1"/>
    <property type="molecule type" value="Genomic_DNA"/>
</dbReference>
<dbReference type="AlphaFoldDB" id="A0A0F9CDH6"/>
<evidence type="ECO:0000313" key="1">
    <source>
        <dbReference type="EMBL" id="KKL03877.1"/>
    </source>
</evidence>
<dbReference type="SUPFAM" id="SSF55608">
    <property type="entry name" value="Homing endonucleases"/>
    <property type="match status" value="1"/>
</dbReference>
<gene>
    <name evidence="2" type="ORF">LCGC14_2335650</name>
    <name evidence="1" type="ORF">LCGC14_2621730</name>
</gene>
<name>A0A0F9CDH6_9ZZZZ</name>
<dbReference type="InterPro" id="IPR027434">
    <property type="entry name" value="Homing_endonucl"/>
</dbReference>
<accession>A0A0F9CDH6</accession>
<proteinExistence type="predicted"/>
<sequence>MGKLGWMNPKAAPEVQATRDDIIWAAGIYEGDGSCQRIGPGWKTGVGGSTERVRVTQKDTWLLHRLRYLFGGTIYKTNGYNKRWPNTSQGVWAISGARARGFMMSIYGLMSPRRQEQIRRTMHIGEHK</sequence>